<dbReference type="InterPro" id="IPR036942">
    <property type="entry name" value="Beta-barrel_TonB_sf"/>
</dbReference>
<comment type="caution">
    <text evidence="11">The sequence shown here is derived from an EMBL/GenBank/DDBJ whole genome shotgun (WGS) entry which is preliminary data.</text>
</comment>
<evidence type="ECO:0000259" key="10">
    <source>
        <dbReference type="Pfam" id="PF07715"/>
    </source>
</evidence>
<keyword evidence="5" id="KW-0998">Cell outer membrane</keyword>
<feature type="compositionally biased region" description="Low complexity" evidence="7">
    <location>
        <begin position="33"/>
        <end position="53"/>
    </location>
</feature>
<dbReference type="InterPro" id="IPR012910">
    <property type="entry name" value="Plug_dom"/>
</dbReference>
<dbReference type="InterPro" id="IPR037066">
    <property type="entry name" value="Plug_dom_sf"/>
</dbReference>
<sequence length="915" mass="97874">MNMRNRALFAALLTTTCWAASGAQAQEGPSGLAASPNASTQSTPSSATSEAPSQDIVVTGFRASLSKALDVKLRSDHIVDSIVAEDIGKLPDQNIAEAIERIPGVAVSTMTVNGNNATAGEPTEISVRGLSPEFTTALYNGRVLATDSNGREFNFDILPAELIARVDVSKSVTAEQPEGGIAATVDMITARPLDLRRNTFVVSAQGNYDQQRGQISPQGSALFSTKTADGRFGALVSFSYIDRKVENRRIYSDGYQNPQTVNTATVPGGVQGFGPAYTEYEANATNRRRISGEINLQFRPTDTLLITADGLYSKLDVNDNTQAFFTGNNGQSSGVTVNGNHTITGYTGGTSYSAIVNYIRPELAVTKEAGINIKFDPSSRLSMTLDGSWSTATNNNGGNQSWFESDYGALPNATYSLGPNNLPVFTGLGDLSPSVNLKTAYHALEGQDFSDEIYQGDFKLRYKIGSGIFRSIQAGANYSERTKGLVTVKTPDNVIALFQGLTLPSNLYSPVSDVSNLFGTGMFQTPFPGFRNAAVMNYLLSPAVVATLTPGQKAALDANGGGFGAVVNQGASGQVKERTAGGFVEASFGGSHWSGNIGVRLTHTDTDATGVFQAITGVTYTDAGYPQVSYGPVAPHTQSGSYTEVLPAANFKDDLTSNLMLQVAVAKTLTRPTLYDLMIMQSVNARQGAGGLTIAQGNPGLKPMKAWNFDAALTWHRKSNFLSVALFQKSLSDLEYTGTTTQQIAGQTWTVTQPLNLNSSDLIGVEVSGQYTFTSLPAPFDGLGVQANASYVHPSGGSSSVQGYVDTDPVTYNLIGFYEKGPIQFRMAYNWRNAYISQHNAVTLNGRPYENDLFVSAYGELDASLNIAVTKNLTVFVQALNLNNERAVRYWGTTDRIGDYEGYGRRFGFGARAKF</sequence>
<feature type="signal peptide" evidence="8">
    <location>
        <begin position="1"/>
        <end position="25"/>
    </location>
</feature>
<comment type="subcellular location">
    <subcellularLocation>
        <location evidence="1 6">Cell outer membrane</location>
    </subcellularLocation>
</comment>
<evidence type="ECO:0000256" key="4">
    <source>
        <dbReference type="ARBA" id="ARBA00023136"/>
    </source>
</evidence>
<evidence type="ECO:0000256" key="6">
    <source>
        <dbReference type="RuleBase" id="RU003357"/>
    </source>
</evidence>
<protein>
    <submittedName>
        <fullName evidence="11">TonB-dependent receptor</fullName>
    </submittedName>
</protein>
<keyword evidence="2 8" id="KW-0732">Signal</keyword>
<dbReference type="NCBIfam" id="TIGR01782">
    <property type="entry name" value="TonB-Xanth-Caul"/>
    <property type="match status" value="1"/>
</dbReference>
<keyword evidence="11" id="KW-0675">Receptor</keyword>
<reference evidence="11 12" key="1">
    <citation type="submission" date="2023-11" db="EMBL/GenBank/DDBJ databases">
        <title>MicrobeMod: A computational toolkit for identifying prokaryotic methylation and restriction-modification with nanopore sequencing.</title>
        <authorList>
            <person name="Crits-Christoph A."/>
            <person name="Kang S.C."/>
            <person name="Lee H."/>
            <person name="Ostrov N."/>
        </authorList>
    </citation>
    <scope>NUCLEOTIDE SEQUENCE [LARGE SCALE GENOMIC DNA]</scope>
    <source>
        <strain evidence="11 12">ATCC 14820</strain>
    </source>
</reference>
<organism evidence="11 12">
    <name type="scientific">Sphingomonas echinoides</name>
    <dbReference type="NCBI Taxonomy" id="59803"/>
    <lineage>
        <taxon>Bacteria</taxon>
        <taxon>Pseudomonadati</taxon>
        <taxon>Pseudomonadota</taxon>
        <taxon>Alphaproteobacteria</taxon>
        <taxon>Sphingomonadales</taxon>
        <taxon>Sphingomonadaceae</taxon>
        <taxon>Sphingomonas</taxon>
    </lineage>
</organism>
<dbReference type="RefSeq" id="WP_010407592.1">
    <property type="nucleotide sequence ID" value="NZ_JAWXXV010000001.1"/>
</dbReference>
<dbReference type="Pfam" id="PF00593">
    <property type="entry name" value="TonB_dep_Rec_b-barrel"/>
    <property type="match status" value="1"/>
</dbReference>
<dbReference type="Gene3D" id="2.40.170.20">
    <property type="entry name" value="TonB-dependent receptor, beta-barrel domain"/>
    <property type="match status" value="1"/>
</dbReference>
<dbReference type="EMBL" id="JAWXXV010000001">
    <property type="protein sequence ID" value="MDX5985673.1"/>
    <property type="molecule type" value="Genomic_DNA"/>
</dbReference>
<name>A0ABU4PRC2_9SPHN</name>
<evidence type="ECO:0000256" key="7">
    <source>
        <dbReference type="SAM" id="MobiDB-lite"/>
    </source>
</evidence>
<evidence type="ECO:0000256" key="8">
    <source>
        <dbReference type="SAM" id="SignalP"/>
    </source>
</evidence>
<dbReference type="Pfam" id="PF07715">
    <property type="entry name" value="Plug"/>
    <property type="match status" value="1"/>
</dbReference>
<comment type="similarity">
    <text evidence="6">Belongs to the TonB-dependent receptor family.</text>
</comment>
<dbReference type="Gene3D" id="2.170.130.10">
    <property type="entry name" value="TonB-dependent receptor, plug domain"/>
    <property type="match status" value="1"/>
</dbReference>
<evidence type="ECO:0000256" key="1">
    <source>
        <dbReference type="ARBA" id="ARBA00004442"/>
    </source>
</evidence>
<dbReference type="Proteomes" id="UP001279660">
    <property type="component" value="Unassembled WGS sequence"/>
</dbReference>
<feature type="domain" description="TonB-dependent receptor-like beta-barrel" evidence="9">
    <location>
        <begin position="405"/>
        <end position="882"/>
    </location>
</feature>
<dbReference type="SUPFAM" id="SSF56935">
    <property type="entry name" value="Porins"/>
    <property type="match status" value="1"/>
</dbReference>
<proteinExistence type="inferred from homology"/>
<dbReference type="CDD" id="cd01347">
    <property type="entry name" value="ligand_gated_channel"/>
    <property type="match status" value="1"/>
</dbReference>
<evidence type="ECO:0000259" key="9">
    <source>
        <dbReference type="Pfam" id="PF00593"/>
    </source>
</evidence>
<dbReference type="PANTHER" id="PTHR40980:SF3">
    <property type="entry name" value="TONB-DEPENDENT RECEPTOR-LIKE BETA-BARREL DOMAIN-CONTAINING PROTEIN"/>
    <property type="match status" value="1"/>
</dbReference>
<keyword evidence="3 6" id="KW-0798">TonB box</keyword>
<keyword evidence="4 6" id="KW-0472">Membrane</keyword>
<dbReference type="InterPro" id="IPR010917">
    <property type="entry name" value="TonB_rcpt_CS"/>
</dbReference>
<gene>
    <name evidence="11" type="ORF">SIL82_15570</name>
</gene>
<feature type="region of interest" description="Disordered" evidence="7">
    <location>
        <begin position="26"/>
        <end position="53"/>
    </location>
</feature>
<evidence type="ECO:0000256" key="2">
    <source>
        <dbReference type="ARBA" id="ARBA00022729"/>
    </source>
</evidence>
<evidence type="ECO:0000313" key="12">
    <source>
        <dbReference type="Proteomes" id="UP001279660"/>
    </source>
</evidence>
<dbReference type="InterPro" id="IPR010104">
    <property type="entry name" value="TonB_rcpt_bac"/>
</dbReference>
<dbReference type="PANTHER" id="PTHR40980">
    <property type="entry name" value="PLUG DOMAIN-CONTAINING PROTEIN"/>
    <property type="match status" value="1"/>
</dbReference>
<keyword evidence="12" id="KW-1185">Reference proteome</keyword>
<evidence type="ECO:0000256" key="5">
    <source>
        <dbReference type="ARBA" id="ARBA00023237"/>
    </source>
</evidence>
<feature type="domain" description="TonB-dependent receptor plug" evidence="10">
    <location>
        <begin position="77"/>
        <end position="181"/>
    </location>
</feature>
<accession>A0ABU4PRC2</accession>
<evidence type="ECO:0000256" key="3">
    <source>
        <dbReference type="ARBA" id="ARBA00023077"/>
    </source>
</evidence>
<dbReference type="PROSITE" id="PS01156">
    <property type="entry name" value="TONB_DEPENDENT_REC_2"/>
    <property type="match status" value="1"/>
</dbReference>
<dbReference type="InterPro" id="IPR000531">
    <property type="entry name" value="Beta-barrel_TonB"/>
</dbReference>
<evidence type="ECO:0000313" key="11">
    <source>
        <dbReference type="EMBL" id="MDX5985673.1"/>
    </source>
</evidence>
<feature type="chain" id="PRO_5047376499" evidence="8">
    <location>
        <begin position="26"/>
        <end position="915"/>
    </location>
</feature>